<dbReference type="SUPFAM" id="SSF56349">
    <property type="entry name" value="DNA breaking-rejoining enzymes"/>
    <property type="match status" value="1"/>
</dbReference>
<dbReference type="EMBL" id="LDRT01000053">
    <property type="protein sequence ID" value="KTR94474.1"/>
    <property type="molecule type" value="Genomic_DNA"/>
</dbReference>
<dbReference type="InterPro" id="IPR011010">
    <property type="entry name" value="DNA_brk_join_enz"/>
</dbReference>
<dbReference type="SUPFAM" id="SSF55869">
    <property type="entry name" value="DNA topoisomerase I domain"/>
    <property type="match status" value="1"/>
</dbReference>
<proteinExistence type="predicted"/>
<sequence length="321" mass="35597">MARLIRVRPYEDPGYRRVRSGSGYRFVDHTGAAVPEREAERARGLVIPPAWREVWIAREPNAHIQAVGTDEAGRRQYTYHADWSKRQDKGKFARALQLAEALPRARARVTQSLRRGDIDRERVLAVSFRLLDLVAPRVGNARYFVTNGSRGLTTLQRRDATIEGDLIRLSFPAKSGKRADLRVHDAELASLIEELALGRSRAALLSYKRGRRRVPLTPGDVNAYVRSLTGGPFSAKDFRTLRGTIMAAESLAKVGAVGGKNERKKAEVAAVRATAEALGNTPAVARSSYIDPRVFSLYRKGRTMELGGSKDAAIRRLILGE</sequence>
<dbReference type="GO" id="GO:0006265">
    <property type="term" value="P:DNA topological change"/>
    <property type="evidence" value="ECO:0007669"/>
    <property type="project" value="InterPro"/>
</dbReference>
<dbReference type="Proteomes" id="UP000075025">
    <property type="component" value="Unassembled WGS sequence"/>
</dbReference>
<dbReference type="InterPro" id="IPR049331">
    <property type="entry name" value="Top1B_N_bact"/>
</dbReference>
<dbReference type="InterPro" id="IPR035447">
    <property type="entry name" value="DNA_topo_I_N_sf"/>
</dbReference>
<keyword evidence="3" id="KW-0413">Isomerase</keyword>
<dbReference type="Gene3D" id="3.90.15.10">
    <property type="entry name" value="Topoisomerase I, Chain A, domain 3"/>
    <property type="match status" value="1"/>
</dbReference>
<accession>A0A147EX74</accession>
<dbReference type="GO" id="GO:0003677">
    <property type="term" value="F:DNA binding"/>
    <property type="evidence" value="ECO:0007669"/>
    <property type="project" value="InterPro"/>
</dbReference>
<evidence type="ECO:0000259" key="1">
    <source>
        <dbReference type="Pfam" id="PF01028"/>
    </source>
</evidence>
<name>A0A147EX74_MICTE</name>
<gene>
    <name evidence="3" type="ORF">NS220_09080</name>
</gene>
<dbReference type="PATRIC" id="fig|2033.6.peg.2909"/>
<dbReference type="Pfam" id="PF21338">
    <property type="entry name" value="Top1B_N_bact"/>
    <property type="match status" value="1"/>
</dbReference>
<dbReference type="Gene3D" id="1.10.132.120">
    <property type="match status" value="1"/>
</dbReference>
<dbReference type="PROSITE" id="PS52038">
    <property type="entry name" value="TOPO_IB_2"/>
    <property type="match status" value="1"/>
</dbReference>
<dbReference type="InterPro" id="IPR013500">
    <property type="entry name" value="TopoI_cat_euk"/>
</dbReference>
<dbReference type="GO" id="GO:0003917">
    <property type="term" value="F:DNA topoisomerase type I (single strand cut, ATP-independent) activity"/>
    <property type="evidence" value="ECO:0007669"/>
    <property type="project" value="InterPro"/>
</dbReference>
<evidence type="ECO:0000313" key="4">
    <source>
        <dbReference type="Proteomes" id="UP000075025"/>
    </source>
</evidence>
<dbReference type="AlphaFoldDB" id="A0A147EX74"/>
<dbReference type="RefSeq" id="WP_058623748.1">
    <property type="nucleotide sequence ID" value="NZ_LDRT01000053.1"/>
</dbReference>
<dbReference type="OrthoDB" id="9778962at2"/>
<feature type="domain" description="DNA topoisomerase IB N-terminal" evidence="2">
    <location>
        <begin position="23"/>
        <end position="70"/>
    </location>
</feature>
<evidence type="ECO:0000313" key="3">
    <source>
        <dbReference type="EMBL" id="KTR94474.1"/>
    </source>
</evidence>
<dbReference type="Pfam" id="PF01028">
    <property type="entry name" value="Topoisom_I"/>
    <property type="match status" value="1"/>
</dbReference>
<comment type="caution">
    <text evidence="3">The sequence shown here is derived from an EMBL/GenBank/DDBJ whole genome shotgun (WGS) entry which is preliminary data.</text>
</comment>
<feature type="domain" description="DNA topoisomerase I catalytic core eukaryotic-type" evidence="1">
    <location>
        <begin position="84"/>
        <end position="287"/>
    </location>
</feature>
<evidence type="ECO:0000259" key="2">
    <source>
        <dbReference type="Pfam" id="PF21338"/>
    </source>
</evidence>
<organism evidence="3 4">
    <name type="scientific">Microbacterium testaceum</name>
    <name type="common">Aureobacterium testaceum</name>
    <name type="synonym">Brevibacterium testaceum</name>
    <dbReference type="NCBI Taxonomy" id="2033"/>
    <lineage>
        <taxon>Bacteria</taxon>
        <taxon>Bacillati</taxon>
        <taxon>Actinomycetota</taxon>
        <taxon>Actinomycetes</taxon>
        <taxon>Micrococcales</taxon>
        <taxon>Microbacteriaceae</taxon>
        <taxon>Microbacterium</taxon>
    </lineage>
</organism>
<dbReference type="InterPro" id="IPR014711">
    <property type="entry name" value="TopoI_cat_a-hlx-sub_euk"/>
</dbReference>
<reference evidence="3 4" key="1">
    <citation type="journal article" date="2016" name="Front. Microbiol.">
        <title>Genomic Resource of Rice Seed Associated Bacteria.</title>
        <authorList>
            <person name="Midha S."/>
            <person name="Bansal K."/>
            <person name="Sharma S."/>
            <person name="Kumar N."/>
            <person name="Patil P.P."/>
            <person name="Chaudhry V."/>
            <person name="Patil P.B."/>
        </authorList>
    </citation>
    <scope>NUCLEOTIDE SEQUENCE [LARGE SCALE GENOMIC DNA]</scope>
    <source>
        <strain evidence="3 4">NS220</strain>
    </source>
</reference>
<protein>
    <submittedName>
        <fullName evidence="3">Topoisomerase I</fullName>
    </submittedName>
</protein>
<dbReference type="Gene3D" id="3.30.66.10">
    <property type="entry name" value="DNA topoisomerase I domain"/>
    <property type="match status" value="1"/>
</dbReference>